<evidence type="ECO:0000313" key="1">
    <source>
        <dbReference type="EMBL" id="KAL0462807.1"/>
    </source>
</evidence>
<comment type="caution">
    <text evidence="1">The sequence shown here is derived from an EMBL/GenBank/DDBJ whole genome shotgun (WGS) entry which is preliminary data.</text>
</comment>
<proteinExistence type="predicted"/>
<dbReference type="AlphaFoldDB" id="A0AAW2YAG9"/>
<reference evidence="1" key="2">
    <citation type="journal article" date="2024" name="Plant">
        <title>Genomic evolution and insights into agronomic trait innovations of Sesamum species.</title>
        <authorList>
            <person name="Miao H."/>
            <person name="Wang L."/>
            <person name="Qu L."/>
            <person name="Liu H."/>
            <person name="Sun Y."/>
            <person name="Le M."/>
            <person name="Wang Q."/>
            <person name="Wei S."/>
            <person name="Zheng Y."/>
            <person name="Lin W."/>
            <person name="Duan Y."/>
            <person name="Cao H."/>
            <person name="Xiong S."/>
            <person name="Wang X."/>
            <person name="Wei L."/>
            <person name="Li C."/>
            <person name="Ma Q."/>
            <person name="Ju M."/>
            <person name="Zhao R."/>
            <person name="Li G."/>
            <person name="Mu C."/>
            <person name="Tian Q."/>
            <person name="Mei H."/>
            <person name="Zhang T."/>
            <person name="Gao T."/>
            <person name="Zhang H."/>
        </authorList>
    </citation>
    <scope>NUCLEOTIDE SEQUENCE</scope>
    <source>
        <strain evidence="1">KEN1</strain>
    </source>
</reference>
<sequence>MRPRGTAGEKLRHSDRCNGGGFRTTGIGPMLASHFVFNSAKASNACTSPSSMARCARARNSDMLNSR</sequence>
<protein>
    <submittedName>
        <fullName evidence="1">Uncharacterized protein</fullName>
    </submittedName>
</protein>
<reference evidence="1" key="1">
    <citation type="submission" date="2020-06" db="EMBL/GenBank/DDBJ databases">
        <authorList>
            <person name="Li T."/>
            <person name="Hu X."/>
            <person name="Zhang T."/>
            <person name="Song X."/>
            <person name="Zhang H."/>
            <person name="Dai N."/>
            <person name="Sheng W."/>
            <person name="Hou X."/>
            <person name="Wei L."/>
        </authorList>
    </citation>
    <scope>NUCLEOTIDE SEQUENCE</scope>
    <source>
        <strain evidence="1">KEN1</strain>
        <tissue evidence="1">Leaf</tissue>
    </source>
</reference>
<organism evidence="1">
    <name type="scientific">Sesamum latifolium</name>
    <dbReference type="NCBI Taxonomy" id="2727402"/>
    <lineage>
        <taxon>Eukaryota</taxon>
        <taxon>Viridiplantae</taxon>
        <taxon>Streptophyta</taxon>
        <taxon>Embryophyta</taxon>
        <taxon>Tracheophyta</taxon>
        <taxon>Spermatophyta</taxon>
        <taxon>Magnoliopsida</taxon>
        <taxon>eudicotyledons</taxon>
        <taxon>Gunneridae</taxon>
        <taxon>Pentapetalae</taxon>
        <taxon>asterids</taxon>
        <taxon>lamiids</taxon>
        <taxon>Lamiales</taxon>
        <taxon>Pedaliaceae</taxon>
        <taxon>Sesamum</taxon>
    </lineage>
</organism>
<gene>
    <name evidence="1" type="ORF">Slati_0168300</name>
</gene>
<dbReference type="EMBL" id="JACGWN010000001">
    <property type="protein sequence ID" value="KAL0462807.1"/>
    <property type="molecule type" value="Genomic_DNA"/>
</dbReference>
<accession>A0AAW2YAG9</accession>
<name>A0AAW2YAG9_9LAMI</name>